<evidence type="ECO:0000256" key="8">
    <source>
        <dbReference type="ARBA" id="ARBA00023049"/>
    </source>
</evidence>
<dbReference type="PRINTS" id="PR00932">
    <property type="entry name" value="AMINO1PTASE"/>
</dbReference>
<proteinExistence type="inferred from homology"/>
<keyword evidence="7 9" id="KW-0862">Zinc</keyword>
<dbReference type="Gene3D" id="3.40.630.10">
    <property type="entry name" value="Zn peptidases"/>
    <property type="match status" value="1"/>
</dbReference>
<evidence type="ECO:0000256" key="6">
    <source>
        <dbReference type="ARBA" id="ARBA00022801"/>
    </source>
</evidence>
<dbReference type="OrthoDB" id="5288740at2"/>
<evidence type="ECO:0000256" key="9">
    <source>
        <dbReference type="RuleBase" id="RU004386"/>
    </source>
</evidence>
<evidence type="ECO:0000313" key="12">
    <source>
        <dbReference type="EMBL" id="KZM35667.1"/>
    </source>
</evidence>
<evidence type="ECO:0000256" key="4">
    <source>
        <dbReference type="ARBA" id="ARBA00022670"/>
    </source>
</evidence>
<keyword evidence="4 9" id="KW-0645">Protease</keyword>
<gene>
    <name evidence="12" type="primary">apeB</name>
    <name evidence="12" type="ORF">OJAG_16300</name>
</gene>
<dbReference type="RefSeq" id="WP_082848893.1">
    <property type="nucleotide sequence ID" value="NZ_LRIE01000067.1"/>
</dbReference>
<dbReference type="InterPro" id="IPR001948">
    <property type="entry name" value="Peptidase_M18"/>
</dbReference>
<evidence type="ECO:0000256" key="10">
    <source>
        <dbReference type="RuleBase" id="RU004387"/>
    </source>
</evidence>
<dbReference type="AlphaFoldDB" id="A0A161XFW2"/>
<dbReference type="GO" id="GO:0008237">
    <property type="term" value="F:metallopeptidase activity"/>
    <property type="evidence" value="ECO:0007669"/>
    <property type="project" value="UniProtKB-KW"/>
</dbReference>
<dbReference type="EMBL" id="LRIE01000067">
    <property type="protein sequence ID" value="KZM35667.1"/>
    <property type="molecule type" value="Genomic_DNA"/>
</dbReference>
<dbReference type="InterPro" id="IPR023358">
    <property type="entry name" value="Peptidase_M18_dom2"/>
</dbReference>
<evidence type="ECO:0000256" key="5">
    <source>
        <dbReference type="ARBA" id="ARBA00022723"/>
    </source>
</evidence>
<dbReference type="Gene3D" id="2.30.250.10">
    <property type="entry name" value="Aminopeptidase i, Domain 2"/>
    <property type="match status" value="1"/>
</dbReference>
<dbReference type="GO" id="GO:0004177">
    <property type="term" value="F:aminopeptidase activity"/>
    <property type="evidence" value="ECO:0007669"/>
    <property type="project" value="UniProtKB-KW"/>
</dbReference>
<comment type="caution">
    <text evidence="12">The sequence shown here is derived from an EMBL/GenBank/DDBJ whole genome shotgun (WGS) entry which is preliminary data.</text>
</comment>
<dbReference type="SUPFAM" id="SSF101821">
    <property type="entry name" value="Aminopeptidase/glucanase lid domain"/>
    <property type="match status" value="1"/>
</dbReference>
<dbReference type="EC" id="3.4.11.-" evidence="10"/>
<dbReference type="GO" id="GO:0008270">
    <property type="term" value="F:zinc ion binding"/>
    <property type="evidence" value="ECO:0007669"/>
    <property type="project" value="InterPro"/>
</dbReference>
<dbReference type="GO" id="GO:0006508">
    <property type="term" value="P:proteolysis"/>
    <property type="evidence" value="ECO:0007669"/>
    <property type="project" value="UniProtKB-KW"/>
</dbReference>
<evidence type="ECO:0000256" key="1">
    <source>
        <dbReference type="ARBA" id="ARBA00001947"/>
    </source>
</evidence>
<accession>A0A161XFW2</accession>
<protein>
    <recommendedName>
        <fullName evidence="10">M18 family aminopeptidase</fullName>
        <ecNumber evidence="10">3.4.11.-</ecNumber>
    </recommendedName>
</protein>
<dbReference type="NCBIfam" id="NF002759">
    <property type="entry name" value="PRK02813.1"/>
    <property type="match status" value="1"/>
</dbReference>
<name>A0A161XFW2_9CELL</name>
<dbReference type="PATRIC" id="fig|43678.3.peg.1710"/>
<dbReference type="PANTHER" id="PTHR28570:SF3">
    <property type="entry name" value="ASPARTYL AMINOPEPTIDASE"/>
    <property type="match status" value="1"/>
</dbReference>
<dbReference type="Pfam" id="PF02127">
    <property type="entry name" value="Peptidase_M18"/>
    <property type="match status" value="1"/>
</dbReference>
<evidence type="ECO:0000313" key="13">
    <source>
        <dbReference type="Proteomes" id="UP000076447"/>
    </source>
</evidence>
<feature type="region of interest" description="Disordered" evidence="11">
    <location>
        <begin position="1"/>
        <end position="32"/>
    </location>
</feature>
<dbReference type="Proteomes" id="UP000076447">
    <property type="component" value="Unassembled WGS sequence"/>
</dbReference>
<dbReference type="CDD" id="cd05658">
    <property type="entry name" value="M18_DAP"/>
    <property type="match status" value="1"/>
</dbReference>
<feature type="compositionally biased region" description="Pro residues" evidence="11">
    <location>
        <begin position="1"/>
        <end position="26"/>
    </location>
</feature>
<sequence>MDPCPTPQPPSPPAPPLPWSPPPRGPSPQARTHAEDLARFVEASPSSFHAAHEVARRAVEAGFTLLDEADAWPLASVEGRYVVVRDGAVIAWATPAGASATTPFAILGAHTDSPGFKLKPKPTTGREGWWQAGVEVYGGPLLNSWLDRELELAGRLVTLDGRSHLVRTGPLLRIPQLAIHLDRSANEGLTLDKQRHTQPVWGLGALGAPDADLLALLAEHAGVRAADVGGYDLVVADTQAPRIFGAHEELLASGRLDNLLSVHAGLTALLEVASGASGASTGARRGRHGAPVAVLAAFDHEEIGSETRSGASGPFLADVLSRISAGFGAGEEDRHRALAGSLCVSSDVGHSVHPNYPERHDPANRPLAGGGPILKINANQRYATDAHGAAAWAAACAAAGVPSQEFVSENTVPCGSTIGPLTATRLGIRTVDVGAPILSMHSARELTAVADPYYLSRAIGQVFAG</sequence>
<dbReference type="SUPFAM" id="SSF53187">
    <property type="entry name" value="Zn-dependent exopeptidases"/>
    <property type="match status" value="1"/>
</dbReference>
<dbReference type="STRING" id="43678.OJAG_16300"/>
<keyword evidence="3 9" id="KW-0031">Aminopeptidase</keyword>
<evidence type="ECO:0000256" key="11">
    <source>
        <dbReference type="SAM" id="MobiDB-lite"/>
    </source>
</evidence>
<dbReference type="GO" id="GO:0005737">
    <property type="term" value="C:cytoplasm"/>
    <property type="evidence" value="ECO:0007669"/>
    <property type="project" value="UniProtKB-ARBA"/>
</dbReference>
<keyword evidence="8 9" id="KW-0482">Metalloprotease</keyword>
<comment type="cofactor">
    <cofactor evidence="1 10">
        <name>Zn(2+)</name>
        <dbReference type="ChEBI" id="CHEBI:29105"/>
    </cofactor>
</comment>
<evidence type="ECO:0000256" key="7">
    <source>
        <dbReference type="ARBA" id="ARBA00022833"/>
    </source>
</evidence>
<comment type="similarity">
    <text evidence="2 9">Belongs to the peptidase M18 family.</text>
</comment>
<reference evidence="12 13" key="1">
    <citation type="submission" date="2016-01" db="EMBL/GenBank/DDBJ databases">
        <title>Genome sequence of Oerskovia enterophila VJag, an agar and cellulose degrading bacterium.</title>
        <authorList>
            <person name="Poehlein A."/>
            <person name="Jag V."/>
            <person name="Bengelsdorf F."/>
            <person name="Duerre P."/>
            <person name="Daniel R."/>
        </authorList>
    </citation>
    <scope>NUCLEOTIDE SEQUENCE [LARGE SCALE GENOMIC DNA]</scope>
    <source>
        <strain evidence="12 13">VJag</strain>
    </source>
</reference>
<evidence type="ECO:0000256" key="3">
    <source>
        <dbReference type="ARBA" id="ARBA00022438"/>
    </source>
</evidence>
<organism evidence="12 13">
    <name type="scientific">Oerskovia enterophila</name>
    <dbReference type="NCBI Taxonomy" id="43678"/>
    <lineage>
        <taxon>Bacteria</taxon>
        <taxon>Bacillati</taxon>
        <taxon>Actinomycetota</taxon>
        <taxon>Actinomycetes</taxon>
        <taxon>Micrococcales</taxon>
        <taxon>Cellulomonadaceae</taxon>
        <taxon>Oerskovia</taxon>
    </lineage>
</organism>
<evidence type="ECO:0000256" key="2">
    <source>
        <dbReference type="ARBA" id="ARBA00008290"/>
    </source>
</evidence>
<keyword evidence="6 9" id="KW-0378">Hydrolase</keyword>
<keyword evidence="5 9" id="KW-0479">Metal-binding</keyword>
<dbReference type="PANTHER" id="PTHR28570">
    <property type="entry name" value="ASPARTYL AMINOPEPTIDASE"/>
    <property type="match status" value="1"/>
</dbReference>